<sequence>MASTVAAPTPQPYGSTKPNRKGLASMQLPDDGRSTPLPQYQKTQSVPFNLTLQEDKNHPGQFQLVVNIDSENKQGAGNPPTPAASKKLYTSLQAFPSLGYDVSPLYQTQESSPPTTPQHEKGWSDLDAIPSDFLKKVVPDWEVTFQRKDSTASTQSRRLADIKARIKRSGKGFVVRLLKGSTSDTNEVAEVHLGQDGAEETAAQELDSCPQAELDATDTAQHSTRSNEVAPDVFELGTSSGASTPKLSAPAPALAIPAIPYWLNQANTARNSISEEGFSDAETLTQEVRSIRDRLDDDPTDIEPFSAVSSKFPTRTASVTSIVKTPTRGLSVVGPVKRINKQDRGRFCHARGKSARSDLNRSDARKSFKRRSSRSSTATLQSSIPAPAAKVDPPIVRQWSGQTTKDFEGQSEGSASDDPGTWPTAARSVRSDRPVLQRRSSTDDHRSSKQKARLRLQTNVPRTQSANSSPVVKRKSSHRTHKRTSSSSSVHFALEAQYESSPTSSEADSSEALREALKKAFRSPPDDVEWDSQRSMQSIPKIEEPIVEENEIGAIPLPSNFEIQSAPLRSHSSILTFWGLAISALSEKALEGLHSLRMRYGSEPLVPPNHVRVRWTCSCGEPLYDDFVERRPGAARLLEAYLNRPRAHTPTSPTSRTSTSTSMSSVFSSASRASTLATPASTYGGLSGWGKNGDSSKLSPSRLRSGNPFSVRIGGYPEEQWLLTCANEGRFTPKIVHLDVNVGRIKSDKDLALALREHYEQLNWRWLKWARLRGLSTIEFVQFEVHRNRFADIRASPSMPPISSTPSSASTKAPSEHPYSFEPVDLVPPVGSTYLLHLFKHPADYDGELITYLRSPKRHERLEYGMGWGINLVEGFLAQKVWVCVMLAFGVGSGVFAIIWTLRKADVQGAFGVASWVVTLAGLVFGALQAWL</sequence>
<feature type="region of interest" description="Disordered" evidence="1">
    <location>
        <begin position="1"/>
        <end position="87"/>
    </location>
</feature>
<feature type="region of interest" description="Disordered" evidence="1">
    <location>
        <begin position="104"/>
        <end position="125"/>
    </location>
</feature>
<accession>A0A6A6T505</accession>
<reference evidence="3" key="1">
    <citation type="journal article" date="2020" name="Stud. Mycol.">
        <title>101 Dothideomycetes genomes: a test case for predicting lifestyles and emergence of pathogens.</title>
        <authorList>
            <person name="Haridas S."/>
            <person name="Albert R."/>
            <person name="Binder M."/>
            <person name="Bloem J."/>
            <person name="Labutti K."/>
            <person name="Salamov A."/>
            <person name="Andreopoulos B."/>
            <person name="Baker S."/>
            <person name="Barry K."/>
            <person name="Bills G."/>
            <person name="Bluhm B."/>
            <person name="Cannon C."/>
            <person name="Castanera R."/>
            <person name="Culley D."/>
            <person name="Daum C."/>
            <person name="Ezra D."/>
            <person name="Gonzalez J."/>
            <person name="Henrissat B."/>
            <person name="Kuo A."/>
            <person name="Liang C."/>
            <person name="Lipzen A."/>
            <person name="Lutzoni F."/>
            <person name="Magnuson J."/>
            <person name="Mondo S."/>
            <person name="Nolan M."/>
            <person name="Ohm R."/>
            <person name="Pangilinan J."/>
            <person name="Park H.-J."/>
            <person name="Ramirez L."/>
            <person name="Alfaro M."/>
            <person name="Sun H."/>
            <person name="Tritt A."/>
            <person name="Yoshinaga Y."/>
            <person name="Zwiers L.-H."/>
            <person name="Turgeon B."/>
            <person name="Goodwin S."/>
            <person name="Spatafora J."/>
            <person name="Crous P."/>
            <person name="Grigoriev I."/>
        </authorList>
    </citation>
    <scope>NUCLEOTIDE SEQUENCE</scope>
    <source>
        <strain evidence="3">CBS 122681</strain>
    </source>
</reference>
<feature type="compositionally biased region" description="Low complexity" evidence="1">
    <location>
        <begin position="797"/>
        <end position="813"/>
    </location>
</feature>
<feature type="transmembrane region" description="Helical" evidence="2">
    <location>
        <begin position="880"/>
        <end position="902"/>
    </location>
</feature>
<dbReference type="EMBL" id="MU004355">
    <property type="protein sequence ID" value="KAF2654976.1"/>
    <property type="molecule type" value="Genomic_DNA"/>
</dbReference>
<protein>
    <submittedName>
        <fullName evidence="3">Uncharacterized protein</fullName>
    </submittedName>
</protein>
<keyword evidence="2" id="KW-0472">Membrane</keyword>
<evidence type="ECO:0000256" key="2">
    <source>
        <dbReference type="SAM" id="Phobius"/>
    </source>
</evidence>
<evidence type="ECO:0000256" key="1">
    <source>
        <dbReference type="SAM" id="MobiDB-lite"/>
    </source>
</evidence>
<feature type="non-terminal residue" evidence="3">
    <location>
        <position position="932"/>
    </location>
</feature>
<keyword evidence="4" id="KW-1185">Reference proteome</keyword>
<evidence type="ECO:0000313" key="3">
    <source>
        <dbReference type="EMBL" id="KAF2654976.1"/>
    </source>
</evidence>
<keyword evidence="2" id="KW-0812">Transmembrane</keyword>
<feature type="compositionally biased region" description="Basic and acidic residues" evidence="1">
    <location>
        <begin position="429"/>
        <end position="447"/>
    </location>
</feature>
<dbReference type="AlphaFoldDB" id="A0A6A6T505"/>
<feature type="region of interest" description="Disordered" evidence="1">
    <location>
        <begin position="797"/>
        <end position="816"/>
    </location>
</feature>
<gene>
    <name evidence="3" type="ORF">K491DRAFT_693267</name>
</gene>
<feature type="compositionally biased region" description="Low complexity" evidence="1">
    <location>
        <begin position="648"/>
        <end position="664"/>
    </location>
</feature>
<feature type="compositionally biased region" description="Polar residues" evidence="1">
    <location>
        <begin position="218"/>
        <end position="227"/>
    </location>
</feature>
<dbReference type="OrthoDB" id="9988102at2759"/>
<evidence type="ECO:0000313" key="4">
    <source>
        <dbReference type="Proteomes" id="UP000799324"/>
    </source>
</evidence>
<feature type="compositionally biased region" description="Basic and acidic residues" evidence="1">
    <location>
        <begin position="355"/>
        <end position="366"/>
    </location>
</feature>
<feature type="compositionally biased region" description="Polar residues" evidence="1">
    <location>
        <begin position="36"/>
        <end position="52"/>
    </location>
</feature>
<feature type="region of interest" description="Disordered" evidence="1">
    <location>
        <begin position="641"/>
        <end position="664"/>
    </location>
</feature>
<keyword evidence="2" id="KW-1133">Transmembrane helix</keyword>
<feature type="compositionally biased region" description="Low complexity" evidence="1">
    <location>
        <begin position="374"/>
        <end position="383"/>
    </location>
</feature>
<dbReference type="Proteomes" id="UP000799324">
    <property type="component" value="Unassembled WGS sequence"/>
</dbReference>
<organism evidence="3 4">
    <name type="scientific">Lophiostoma macrostomum CBS 122681</name>
    <dbReference type="NCBI Taxonomy" id="1314788"/>
    <lineage>
        <taxon>Eukaryota</taxon>
        <taxon>Fungi</taxon>
        <taxon>Dikarya</taxon>
        <taxon>Ascomycota</taxon>
        <taxon>Pezizomycotina</taxon>
        <taxon>Dothideomycetes</taxon>
        <taxon>Pleosporomycetidae</taxon>
        <taxon>Pleosporales</taxon>
        <taxon>Lophiostomataceae</taxon>
        <taxon>Lophiostoma</taxon>
    </lineage>
</organism>
<feature type="compositionally biased region" description="Basic residues" evidence="1">
    <location>
        <begin position="472"/>
        <end position="484"/>
    </location>
</feature>
<feature type="transmembrane region" description="Helical" evidence="2">
    <location>
        <begin position="909"/>
        <end position="931"/>
    </location>
</feature>
<feature type="region of interest" description="Disordered" evidence="1">
    <location>
        <begin position="216"/>
        <end position="245"/>
    </location>
</feature>
<name>A0A6A6T505_9PLEO</name>
<proteinExistence type="predicted"/>
<feature type="region of interest" description="Disordered" evidence="1">
    <location>
        <begin position="343"/>
        <end position="512"/>
    </location>
</feature>
<feature type="compositionally biased region" description="Polar residues" evidence="1">
    <location>
        <begin position="456"/>
        <end position="470"/>
    </location>
</feature>